<dbReference type="AlphaFoldDB" id="A0A420WU76"/>
<reference evidence="1 2" key="1">
    <citation type="submission" date="2018-10" db="EMBL/GenBank/DDBJ databases">
        <title>Genomic Encyclopedia of Type Strains, Phase IV (KMG-IV): sequencing the most valuable type-strain genomes for metagenomic binning, comparative biology and taxonomic classification.</title>
        <authorList>
            <person name="Goeker M."/>
        </authorList>
    </citation>
    <scope>NUCLEOTIDE SEQUENCE [LARGE SCALE GENOMIC DNA]</scope>
    <source>
        <strain evidence="1 2">DSM 23229</strain>
    </source>
</reference>
<comment type="caution">
    <text evidence="1">The sequence shown here is derived from an EMBL/GenBank/DDBJ whole genome shotgun (WGS) entry which is preliminary data.</text>
</comment>
<dbReference type="EMBL" id="RBIN01000007">
    <property type="protein sequence ID" value="RKQ96991.1"/>
    <property type="molecule type" value="Genomic_DNA"/>
</dbReference>
<proteinExistence type="predicted"/>
<gene>
    <name evidence="1" type="ORF">C7446_2406</name>
</gene>
<evidence type="ECO:0000313" key="1">
    <source>
        <dbReference type="EMBL" id="RKQ96991.1"/>
    </source>
</evidence>
<evidence type="ECO:0000313" key="2">
    <source>
        <dbReference type="Proteomes" id="UP000281975"/>
    </source>
</evidence>
<dbReference type="Proteomes" id="UP000281975">
    <property type="component" value="Unassembled WGS sequence"/>
</dbReference>
<protein>
    <submittedName>
        <fullName evidence="1">Uncharacterized protein</fullName>
    </submittedName>
</protein>
<keyword evidence="2" id="KW-1185">Reference proteome</keyword>
<sequence length="194" mass="22389">MQYADIVIGGCATSCDHPLTIGGHNVGFLIQPLKEHCDFKQSSNRKAWCLSFFQDSAFERTVTVFFKDTPDNLHDPKAWWINTEDQPDHHRFEENVSLFLRGSRTKRLNESVYCKQETRLVVDKKNMVLFCNSHKQFERAVVCQALALAYKNALITGMHELTQCIKSNDEQHLIKLYEDMLRFKESLINSSLSG</sequence>
<dbReference type="RefSeq" id="WP_121173338.1">
    <property type="nucleotide sequence ID" value="NZ_RBIN01000007.1"/>
</dbReference>
<dbReference type="OrthoDB" id="6199519at2"/>
<name>A0A420WU76_9GAMM</name>
<organism evidence="1 2">
    <name type="scientific">Kushneria sinocarnis</name>
    <dbReference type="NCBI Taxonomy" id="595502"/>
    <lineage>
        <taxon>Bacteria</taxon>
        <taxon>Pseudomonadati</taxon>
        <taxon>Pseudomonadota</taxon>
        <taxon>Gammaproteobacteria</taxon>
        <taxon>Oceanospirillales</taxon>
        <taxon>Halomonadaceae</taxon>
        <taxon>Kushneria</taxon>
    </lineage>
</organism>
<accession>A0A420WU76</accession>